<dbReference type="SFLD" id="SFLDS00029">
    <property type="entry name" value="Radical_SAM"/>
    <property type="match status" value="1"/>
</dbReference>
<organism evidence="9 10">
    <name type="scientific">Clostridium algifaecis</name>
    <dbReference type="NCBI Taxonomy" id="1472040"/>
    <lineage>
        <taxon>Bacteria</taxon>
        <taxon>Bacillati</taxon>
        <taxon>Bacillota</taxon>
        <taxon>Clostridia</taxon>
        <taxon>Eubacteriales</taxon>
        <taxon>Clostridiaceae</taxon>
        <taxon>Clostridium</taxon>
    </lineage>
</organism>
<evidence type="ECO:0000313" key="9">
    <source>
        <dbReference type="EMBL" id="MBP2033249.1"/>
    </source>
</evidence>
<dbReference type="InterPro" id="IPR013785">
    <property type="entry name" value="Aldolase_TIM"/>
</dbReference>
<accession>A0ABS4KWG3</accession>
<dbReference type="EMBL" id="JAGGLM010000012">
    <property type="protein sequence ID" value="MBP2033249.1"/>
    <property type="molecule type" value="Genomic_DNA"/>
</dbReference>
<dbReference type="InterPro" id="IPR024007">
    <property type="entry name" value="FeFe-hyd_mat_HydG"/>
</dbReference>
<evidence type="ECO:0000256" key="5">
    <source>
        <dbReference type="ARBA" id="ARBA00023004"/>
    </source>
</evidence>
<dbReference type="SFLD" id="SFLDG01081">
    <property type="entry name" value="cleavage_of_the_Ca-Cb_bond_in"/>
    <property type="match status" value="1"/>
</dbReference>
<reference evidence="9 10" key="1">
    <citation type="submission" date="2021-03" db="EMBL/GenBank/DDBJ databases">
        <title>Genomic Encyclopedia of Type Strains, Phase IV (KMG-IV): sequencing the most valuable type-strain genomes for metagenomic binning, comparative biology and taxonomic classification.</title>
        <authorList>
            <person name="Goeker M."/>
        </authorList>
    </citation>
    <scope>NUCLEOTIDE SEQUENCE [LARGE SCALE GENOMIC DNA]</scope>
    <source>
        <strain evidence="9 10">DSM 28783</strain>
    </source>
</reference>
<evidence type="ECO:0000256" key="2">
    <source>
        <dbReference type="ARBA" id="ARBA00022485"/>
    </source>
</evidence>
<dbReference type="NCBIfam" id="TIGR03955">
    <property type="entry name" value="rSAM_HydG"/>
    <property type="match status" value="1"/>
</dbReference>
<keyword evidence="4" id="KW-0479">Metal-binding</keyword>
<keyword evidence="2" id="KW-0004">4Fe-4S</keyword>
<dbReference type="InterPro" id="IPR034428">
    <property type="entry name" value="ThiH/NoCL/HydG-like"/>
</dbReference>
<dbReference type="Pfam" id="PF04055">
    <property type="entry name" value="Radical_SAM"/>
    <property type="match status" value="1"/>
</dbReference>
<dbReference type="EC" id="4.1.99.19" evidence="9"/>
<gene>
    <name evidence="9" type="ORF">J2Z42_001952</name>
</gene>
<dbReference type="PANTHER" id="PTHR43583:SF2">
    <property type="entry name" value="THIAZOLE BIOSYNTHESIS PROTEIN"/>
    <property type="match status" value="1"/>
</dbReference>
<dbReference type="CDD" id="cd01335">
    <property type="entry name" value="Radical_SAM"/>
    <property type="match status" value="1"/>
</dbReference>
<dbReference type="InterPro" id="IPR006638">
    <property type="entry name" value="Elp3/MiaA/NifB-like_rSAM"/>
</dbReference>
<feature type="domain" description="Radical SAM core" evidence="8">
    <location>
        <begin position="81"/>
        <end position="315"/>
    </location>
</feature>
<dbReference type="InterPro" id="IPR058240">
    <property type="entry name" value="rSAM_sf"/>
</dbReference>
<keyword evidence="3" id="KW-0949">S-adenosyl-L-methionine</keyword>
<keyword evidence="5" id="KW-0408">Iron</keyword>
<name>A0ABS4KWG3_9CLOT</name>
<dbReference type="InterPro" id="IPR007197">
    <property type="entry name" value="rSAM"/>
</dbReference>
<comment type="cofactor">
    <cofactor evidence="7">
        <name>[2Fe-2S] cluster</name>
        <dbReference type="ChEBI" id="CHEBI:190135"/>
    </cofactor>
</comment>
<dbReference type="SUPFAM" id="SSF102114">
    <property type="entry name" value="Radical SAM enzymes"/>
    <property type="match status" value="1"/>
</dbReference>
<evidence type="ECO:0000256" key="4">
    <source>
        <dbReference type="ARBA" id="ARBA00022723"/>
    </source>
</evidence>
<keyword evidence="10" id="KW-1185">Reference proteome</keyword>
<dbReference type="RefSeq" id="WP_209702398.1">
    <property type="nucleotide sequence ID" value="NZ_JAGGLM010000012.1"/>
</dbReference>
<proteinExistence type="predicted"/>
<evidence type="ECO:0000259" key="8">
    <source>
        <dbReference type="PROSITE" id="PS51918"/>
    </source>
</evidence>
<evidence type="ECO:0000256" key="6">
    <source>
        <dbReference type="ARBA" id="ARBA00023014"/>
    </source>
</evidence>
<dbReference type="SFLD" id="SFLDG01060">
    <property type="entry name" value="BATS_domain_containing"/>
    <property type="match status" value="1"/>
</dbReference>
<dbReference type="PANTHER" id="PTHR43583">
    <property type="entry name" value="2-IMINOACETATE SYNTHASE"/>
    <property type="match status" value="1"/>
</dbReference>
<dbReference type="Proteomes" id="UP001519307">
    <property type="component" value="Unassembled WGS sequence"/>
</dbReference>
<dbReference type="Gene3D" id="3.20.20.70">
    <property type="entry name" value="Aldolase class I"/>
    <property type="match status" value="1"/>
</dbReference>
<keyword evidence="9" id="KW-0456">Lyase</keyword>
<sequence length="475" mass="54460">MKIDQKYLDPNLKDFIDDDKIWEQLNAAKNPDKSEIRRIFDKAKKKIRLEPEETAKLLQIEDKDLLEEMFSLARKIKEEVYGERIVFFAPLYVGNNCINNCKYCGFRNANDAINRKTLTMDELGKEVEVLEKAGHKRLILVYGEHPMYDADFIAKTIKKVYSTKVGRGEIRRVNINAAPLDVEGYKKLHEAGIGTFQIFQETYHHETYKKLHPKGDRKANYAWRLYGLDRAMEAGIDDLGIGALFGLYDWKFEVMGLLYHTIHFEKMFNGVGPHTISFPRIEPALDVPFTLNPKYRVSDEDFKKLVAILRLSVPYTGMILTARESTKVREEVLPLGVSQIDAGSRIGIGGYAEYDEGLIPEKEQFQLGDMRSLDEAVRDVCKHGCIPSFCTADYRCGRTGAHFMGIAKKGLIHNYCIPNAIFTFKEYLLDYASPETKKAGDEVINKTIKKFEPAKQDIIKKKLQLIVDGQRDIYI</sequence>
<comment type="caution">
    <text evidence="9">The sequence shown here is derived from an EMBL/GenBank/DDBJ whole genome shotgun (WGS) entry which is preliminary data.</text>
</comment>
<comment type="cofactor">
    <cofactor evidence="1">
        <name>[4Fe-4S] cluster</name>
        <dbReference type="ChEBI" id="CHEBI:49883"/>
    </cofactor>
</comment>
<evidence type="ECO:0000256" key="1">
    <source>
        <dbReference type="ARBA" id="ARBA00001966"/>
    </source>
</evidence>
<dbReference type="SMART" id="SM00729">
    <property type="entry name" value="Elp3"/>
    <property type="match status" value="1"/>
</dbReference>
<dbReference type="GO" id="GO:0036355">
    <property type="term" value="F:2-iminoacetate synthase activity"/>
    <property type="evidence" value="ECO:0007669"/>
    <property type="project" value="UniProtKB-EC"/>
</dbReference>
<protein>
    <submittedName>
        <fullName evidence="9">2-iminoacetate synthase</fullName>
        <ecNumber evidence="9">4.1.99.19</ecNumber>
    </submittedName>
</protein>
<keyword evidence="6" id="KW-0411">Iron-sulfur</keyword>
<evidence type="ECO:0000313" key="10">
    <source>
        <dbReference type="Proteomes" id="UP001519307"/>
    </source>
</evidence>
<dbReference type="SMART" id="SM00876">
    <property type="entry name" value="BATS"/>
    <property type="match status" value="1"/>
</dbReference>
<dbReference type="InterPro" id="IPR010722">
    <property type="entry name" value="BATS_dom"/>
</dbReference>
<dbReference type="PROSITE" id="PS51918">
    <property type="entry name" value="RADICAL_SAM"/>
    <property type="match status" value="1"/>
</dbReference>
<evidence type="ECO:0000256" key="7">
    <source>
        <dbReference type="ARBA" id="ARBA00034078"/>
    </source>
</evidence>
<dbReference type="Pfam" id="PF06968">
    <property type="entry name" value="BATS"/>
    <property type="match status" value="1"/>
</dbReference>
<evidence type="ECO:0000256" key="3">
    <source>
        <dbReference type="ARBA" id="ARBA00022691"/>
    </source>
</evidence>